<comment type="caution">
    <text evidence="1">The sequence shown here is derived from an EMBL/GenBank/DDBJ whole genome shotgun (WGS) entry which is preliminary data.</text>
</comment>
<name>A0AAV1NGV5_SCOSC</name>
<organism evidence="1 2">
    <name type="scientific">Scomber scombrus</name>
    <name type="common">Atlantic mackerel</name>
    <name type="synonym">Scomber vernalis</name>
    <dbReference type="NCBI Taxonomy" id="13677"/>
    <lineage>
        <taxon>Eukaryota</taxon>
        <taxon>Metazoa</taxon>
        <taxon>Chordata</taxon>
        <taxon>Craniata</taxon>
        <taxon>Vertebrata</taxon>
        <taxon>Euteleostomi</taxon>
        <taxon>Actinopterygii</taxon>
        <taxon>Neopterygii</taxon>
        <taxon>Teleostei</taxon>
        <taxon>Neoteleostei</taxon>
        <taxon>Acanthomorphata</taxon>
        <taxon>Pelagiaria</taxon>
        <taxon>Scombriformes</taxon>
        <taxon>Scombridae</taxon>
        <taxon>Scomber</taxon>
    </lineage>
</organism>
<keyword evidence="2" id="KW-1185">Reference proteome</keyword>
<dbReference type="Proteomes" id="UP001314229">
    <property type="component" value="Unassembled WGS sequence"/>
</dbReference>
<reference evidence="1 2" key="1">
    <citation type="submission" date="2024-01" db="EMBL/GenBank/DDBJ databases">
        <authorList>
            <person name="Alioto T."/>
            <person name="Alioto T."/>
            <person name="Gomez Garrido J."/>
        </authorList>
    </citation>
    <scope>NUCLEOTIDE SEQUENCE [LARGE SCALE GENOMIC DNA]</scope>
</reference>
<evidence type="ECO:0000313" key="1">
    <source>
        <dbReference type="EMBL" id="CAK6958791.1"/>
    </source>
</evidence>
<protein>
    <submittedName>
        <fullName evidence="1">Uncharacterized protein</fullName>
    </submittedName>
</protein>
<evidence type="ECO:0000313" key="2">
    <source>
        <dbReference type="Proteomes" id="UP001314229"/>
    </source>
</evidence>
<gene>
    <name evidence="1" type="ORF">FSCOSCO3_A024298</name>
</gene>
<sequence>MPPSRIAALWLPSCAQTQRGGSIWAAAGQSGSSLKAASLLPPRLLASCTM</sequence>
<proteinExistence type="predicted"/>
<dbReference type="EMBL" id="CAWUFR010000036">
    <property type="protein sequence ID" value="CAK6958791.1"/>
    <property type="molecule type" value="Genomic_DNA"/>
</dbReference>
<accession>A0AAV1NGV5</accession>
<dbReference type="AlphaFoldDB" id="A0AAV1NGV5"/>